<gene>
    <name evidence="1" type="ORF">K435DRAFT_857000</name>
</gene>
<organism evidence="1 2">
    <name type="scientific">Dendrothele bispora (strain CBS 962.96)</name>
    <dbReference type="NCBI Taxonomy" id="1314807"/>
    <lineage>
        <taxon>Eukaryota</taxon>
        <taxon>Fungi</taxon>
        <taxon>Dikarya</taxon>
        <taxon>Basidiomycota</taxon>
        <taxon>Agaricomycotina</taxon>
        <taxon>Agaricomycetes</taxon>
        <taxon>Agaricomycetidae</taxon>
        <taxon>Agaricales</taxon>
        <taxon>Agaricales incertae sedis</taxon>
        <taxon>Dendrothele</taxon>
    </lineage>
</organism>
<dbReference type="OrthoDB" id="3060192at2759"/>
<sequence>MSLYSKITSPSKSQTTLSSNCSHSIDIKKIKELPSYPWNQNSCWLDASLQAIFCSFLLHPQLYLSIDARRDWPLSAFPGSSKGQNVQPLESLRDELWEYLSGNQLLPYSIYEFQPGWGWFEQSIMSSSLYHHFFGAVKQRIWKCATTESVHYRVEKPRPSTGIHDVYPSTHAHYQGKIKEWLQERTQLKKAIRMEPHPYCWRKTTLNGEDDETHFCHENALEFEFWTSLPIIMVLELLQESAGSPPSWDFPKTIHPLAVKYGESHGIVYEMTARVFSNGTHFICHTLIPTTVQSPVVFTYDSMQHSGYSQYNASGAAKLMYGPNPSCPLGYWTNAVIYVLKGGHMAQQKFQELQFAEAQKQLMAVLSLTEAGFIDGSELRELSAKERRVWKGLDSN</sequence>
<keyword evidence="2" id="KW-1185">Reference proteome</keyword>
<evidence type="ECO:0000313" key="1">
    <source>
        <dbReference type="EMBL" id="THU98072.1"/>
    </source>
</evidence>
<dbReference type="EMBL" id="ML179143">
    <property type="protein sequence ID" value="THU98072.1"/>
    <property type="molecule type" value="Genomic_DNA"/>
</dbReference>
<protein>
    <recommendedName>
        <fullName evidence="3">Cysteine proteinase</fullName>
    </recommendedName>
</protein>
<evidence type="ECO:0008006" key="3">
    <source>
        <dbReference type="Google" id="ProtNLM"/>
    </source>
</evidence>
<dbReference type="Proteomes" id="UP000297245">
    <property type="component" value="Unassembled WGS sequence"/>
</dbReference>
<proteinExistence type="predicted"/>
<evidence type="ECO:0000313" key="2">
    <source>
        <dbReference type="Proteomes" id="UP000297245"/>
    </source>
</evidence>
<reference evidence="1 2" key="1">
    <citation type="journal article" date="2019" name="Nat. Ecol. Evol.">
        <title>Megaphylogeny resolves global patterns of mushroom evolution.</title>
        <authorList>
            <person name="Varga T."/>
            <person name="Krizsan K."/>
            <person name="Foldi C."/>
            <person name="Dima B."/>
            <person name="Sanchez-Garcia M."/>
            <person name="Sanchez-Ramirez S."/>
            <person name="Szollosi G.J."/>
            <person name="Szarkandi J.G."/>
            <person name="Papp V."/>
            <person name="Albert L."/>
            <person name="Andreopoulos W."/>
            <person name="Angelini C."/>
            <person name="Antonin V."/>
            <person name="Barry K.W."/>
            <person name="Bougher N.L."/>
            <person name="Buchanan P."/>
            <person name="Buyck B."/>
            <person name="Bense V."/>
            <person name="Catcheside P."/>
            <person name="Chovatia M."/>
            <person name="Cooper J."/>
            <person name="Damon W."/>
            <person name="Desjardin D."/>
            <person name="Finy P."/>
            <person name="Geml J."/>
            <person name="Haridas S."/>
            <person name="Hughes K."/>
            <person name="Justo A."/>
            <person name="Karasinski D."/>
            <person name="Kautmanova I."/>
            <person name="Kiss B."/>
            <person name="Kocsube S."/>
            <person name="Kotiranta H."/>
            <person name="LaButti K.M."/>
            <person name="Lechner B.E."/>
            <person name="Liimatainen K."/>
            <person name="Lipzen A."/>
            <person name="Lukacs Z."/>
            <person name="Mihaltcheva S."/>
            <person name="Morgado L.N."/>
            <person name="Niskanen T."/>
            <person name="Noordeloos M.E."/>
            <person name="Ohm R.A."/>
            <person name="Ortiz-Santana B."/>
            <person name="Ovrebo C."/>
            <person name="Racz N."/>
            <person name="Riley R."/>
            <person name="Savchenko A."/>
            <person name="Shiryaev A."/>
            <person name="Soop K."/>
            <person name="Spirin V."/>
            <person name="Szebenyi C."/>
            <person name="Tomsovsky M."/>
            <person name="Tulloss R.E."/>
            <person name="Uehling J."/>
            <person name="Grigoriev I.V."/>
            <person name="Vagvolgyi C."/>
            <person name="Papp T."/>
            <person name="Martin F.M."/>
            <person name="Miettinen O."/>
            <person name="Hibbett D.S."/>
            <person name="Nagy L.G."/>
        </authorList>
    </citation>
    <scope>NUCLEOTIDE SEQUENCE [LARGE SCALE GENOMIC DNA]</scope>
    <source>
        <strain evidence="1 2">CBS 962.96</strain>
    </source>
</reference>
<accession>A0A4S8M6Z2</accession>
<dbReference type="AlphaFoldDB" id="A0A4S8M6Z2"/>
<name>A0A4S8M6Z2_DENBC</name>